<accession>A0ABN7XDA9</accession>
<dbReference type="EMBL" id="CAJVQB010121887">
    <property type="protein sequence ID" value="CAG8853263.1"/>
    <property type="molecule type" value="Genomic_DNA"/>
</dbReference>
<name>A0ABN7XDA9_GIGMA</name>
<reference evidence="2 3" key="1">
    <citation type="submission" date="2021-06" db="EMBL/GenBank/DDBJ databases">
        <authorList>
            <person name="Kallberg Y."/>
            <person name="Tangrot J."/>
            <person name="Rosling A."/>
        </authorList>
    </citation>
    <scope>NUCLEOTIDE SEQUENCE [LARGE SCALE GENOMIC DNA]</scope>
    <source>
        <strain evidence="2 3">120-4 pot B 10/14</strain>
    </source>
</reference>
<feature type="non-terminal residue" evidence="2">
    <location>
        <position position="1"/>
    </location>
</feature>
<evidence type="ECO:0000256" key="1">
    <source>
        <dbReference type="SAM" id="MobiDB-lite"/>
    </source>
</evidence>
<sequence>RYKDLGTQFGRQPQNRKRQRETKNSKDMNVPNIGRKRKIKKMDENCEHYLNDECFANEELSWVKETPRE</sequence>
<feature type="non-terminal residue" evidence="2">
    <location>
        <position position="69"/>
    </location>
</feature>
<keyword evidence="3" id="KW-1185">Reference proteome</keyword>
<feature type="region of interest" description="Disordered" evidence="1">
    <location>
        <begin position="1"/>
        <end position="31"/>
    </location>
</feature>
<evidence type="ECO:0000313" key="2">
    <source>
        <dbReference type="EMBL" id="CAG8853263.1"/>
    </source>
</evidence>
<evidence type="ECO:0000313" key="3">
    <source>
        <dbReference type="Proteomes" id="UP000789901"/>
    </source>
</evidence>
<comment type="caution">
    <text evidence="2">The sequence shown here is derived from an EMBL/GenBank/DDBJ whole genome shotgun (WGS) entry which is preliminary data.</text>
</comment>
<protein>
    <submittedName>
        <fullName evidence="2">25006_t:CDS:1</fullName>
    </submittedName>
</protein>
<dbReference type="Proteomes" id="UP000789901">
    <property type="component" value="Unassembled WGS sequence"/>
</dbReference>
<proteinExistence type="predicted"/>
<organism evidence="2 3">
    <name type="scientific">Gigaspora margarita</name>
    <dbReference type="NCBI Taxonomy" id="4874"/>
    <lineage>
        <taxon>Eukaryota</taxon>
        <taxon>Fungi</taxon>
        <taxon>Fungi incertae sedis</taxon>
        <taxon>Mucoromycota</taxon>
        <taxon>Glomeromycotina</taxon>
        <taxon>Glomeromycetes</taxon>
        <taxon>Diversisporales</taxon>
        <taxon>Gigasporaceae</taxon>
        <taxon>Gigaspora</taxon>
    </lineage>
</organism>
<gene>
    <name evidence="2" type="ORF">GMARGA_LOCUS42084</name>
</gene>